<name>A0A0W0YK65_9GAMM</name>
<dbReference type="Proteomes" id="UP000054600">
    <property type="component" value="Unassembled WGS sequence"/>
</dbReference>
<evidence type="ECO:0000313" key="1">
    <source>
        <dbReference type="EMBL" id="KTD57292.1"/>
    </source>
</evidence>
<comment type="caution">
    <text evidence="1">The sequence shown here is derived from an EMBL/GenBank/DDBJ whole genome shotgun (WGS) entry which is preliminary data.</text>
</comment>
<dbReference type="STRING" id="1122169.Lsha_2674"/>
<protein>
    <submittedName>
        <fullName evidence="1">Uncharacterized protein</fullName>
    </submittedName>
</protein>
<dbReference type="EMBL" id="LNYW01000069">
    <property type="protein sequence ID" value="KTD57292.1"/>
    <property type="molecule type" value="Genomic_DNA"/>
</dbReference>
<accession>A0A0W0YK65</accession>
<proteinExistence type="predicted"/>
<reference evidence="1 2" key="1">
    <citation type="submission" date="2015-11" db="EMBL/GenBank/DDBJ databases">
        <title>Genomic analysis of 38 Legionella species identifies large and diverse effector repertoires.</title>
        <authorList>
            <person name="Burstein D."/>
            <person name="Amaro F."/>
            <person name="Zusman T."/>
            <person name="Lifshitz Z."/>
            <person name="Cohen O."/>
            <person name="Gilbert J.A."/>
            <person name="Pupko T."/>
            <person name="Shuman H.A."/>
            <person name="Segal G."/>
        </authorList>
    </citation>
    <scope>NUCLEOTIDE SEQUENCE [LARGE SCALE GENOMIC DNA]</scope>
    <source>
        <strain evidence="1 2">ATCC 49655</strain>
    </source>
</reference>
<evidence type="ECO:0000313" key="2">
    <source>
        <dbReference type="Proteomes" id="UP000054600"/>
    </source>
</evidence>
<sequence>MRKKYRPDFFYKSYLEDNAEHTDDEQYQREDKNEYGESFYRRDCQKATGRFKQQIKQDMDEALADIHEERYRMKTI</sequence>
<dbReference type="RefSeq" id="WP_155823710.1">
    <property type="nucleotide sequence ID" value="NZ_KB892396.1"/>
</dbReference>
<dbReference type="PATRIC" id="fig|1122169.6.peg.3079"/>
<keyword evidence="2" id="KW-1185">Reference proteome</keyword>
<organism evidence="1 2">
    <name type="scientific">Legionella shakespearei DSM 23087</name>
    <dbReference type="NCBI Taxonomy" id="1122169"/>
    <lineage>
        <taxon>Bacteria</taxon>
        <taxon>Pseudomonadati</taxon>
        <taxon>Pseudomonadota</taxon>
        <taxon>Gammaproteobacteria</taxon>
        <taxon>Legionellales</taxon>
        <taxon>Legionellaceae</taxon>
        <taxon>Legionella</taxon>
    </lineage>
</organism>
<dbReference type="AlphaFoldDB" id="A0A0W0YK65"/>
<gene>
    <name evidence="1" type="ORF">Lsha_2674</name>
</gene>